<comment type="caution">
    <text evidence="3">The sequence shown here is derived from an EMBL/GenBank/DDBJ whole genome shotgun (WGS) entry which is preliminary data.</text>
</comment>
<feature type="non-terminal residue" evidence="3">
    <location>
        <position position="387"/>
    </location>
</feature>
<reference evidence="3" key="1">
    <citation type="submission" date="2021-02" db="EMBL/GenBank/DDBJ databases">
        <authorList>
            <person name="Dougan E. K."/>
            <person name="Rhodes N."/>
            <person name="Thang M."/>
            <person name="Chan C."/>
        </authorList>
    </citation>
    <scope>NUCLEOTIDE SEQUENCE</scope>
</reference>
<evidence type="ECO:0000313" key="3">
    <source>
        <dbReference type="EMBL" id="CAE7778382.1"/>
    </source>
</evidence>
<dbReference type="Proteomes" id="UP000601435">
    <property type="component" value="Unassembled WGS sequence"/>
</dbReference>
<protein>
    <submittedName>
        <fullName evidence="3">Uncharacterized protein</fullName>
    </submittedName>
</protein>
<dbReference type="AlphaFoldDB" id="A0A812YFD1"/>
<feature type="coiled-coil region" evidence="1">
    <location>
        <begin position="243"/>
        <end position="270"/>
    </location>
</feature>
<keyword evidence="1" id="KW-0175">Coiled coil</keyword>
<evidence type="ECO:0000313" key="4">
    <source>
        <dbReference type="Proteomes" id="UP000601435"/>
    </source>
</evidence>
<sequence length="387" mass="43163">SRWAKSVKAAAHGELSAFSRPRDALEASPPVFSWKLSDFATCRVGFGSFELRRREGDGDPAEPETWHFTCQATKLDKTLSQKKAKGGYSHVHVDEWHGWDLDVSDAPRWVELLSQTAQDVLEAEAEEAKAVEGHSVPALPARILEEARCAAQPALSLRMDSTSLEQAFGPASGRRMGAERLRKALGYEAGEACSSDTTCSDSEAETTSCETESICSSSAMLARNRETEEPEIAATVSTLPELEIALRRQLRRFEQALQATEADCQELQCYFGIDTAEWCRKDLSTNACRLLESLSDFVVQIRGAWEDLEKHAQSKHGRLSSETPRKTPRKTSREASSQSSLQPSVQELQIIRPAVASVPQDADQLRESQRLNQMREWHRLVSMSRRR</sequence>
<keyword evidence="4" id="KW-1185">Reference proteome</keyword>
<gene>
    <name evidence="3" type="ORF">SNEC2469_LOCUS22797</name>
</gene>
<accession>A0A812YFD1</accession>
<organism evidence="3 4">
    <name type="scientific">Symbiodinium necroappetens</name>
    <dbReference type="NCBI Taxonomy" id="1628268"/>
    <lineage>
        <taxon>Eukaryota</taxon>
        <taxon>Sar</taxon>
        <taxon>Alveolata</taxon>
        <taxon>Dinophyceae</taxon>
        <taxon>Suessiales</taxon>
        <taxon>Symbiodiniaceae</taxon>
        <taxon>Symbiodinium</taxon>
    </lineage>
</organism>
<evidence type="ECO:0000256" key="1">
    <source>
        <dbReference type="SAM" id="Coils"/>
    </source>
</evidence>
<feature type="region of interest" description="Disordered" evidence="2">
    <location>
        <begin position="311"/>
        <end position="345"/>
    </location>
</feature>
<name>A0A812YFD1_9DINO</name>
<proteinExistence type="predicted"/>
<evidence type="ECO:0000256" key="2">
    <source>
        <dbReference type="SAM" id="MobiDB-lite"/>
    </source>
</evidence>
<dbReference type="EMBL" id="CAJNJA010041831">
    <property type="protein sequence ID" value="CAE7778382.1"/>
    <property type="molecule type" value="Genomic_DNA"/>
</dbReference>
<dbReference type="OrthoDB" id="439437at2759"/>
<feature type="compositionally biased region" description="Polar residues" evidence="2">
    <location>
        <begin position="334"/>
        <end position="345"/>
    </location>
</feature>